<dbReference type="SUPFAM" id="SSF56496">
    <property type="entry name" value="Fibrinogen C-terminal domain-like"/>
    <property type="match status" value="1"/>
</dbReference>
<dbReference type="RefSeq" id="XP_016970637.2">
    <property type="nucleotide sequence ID" value="XM_017115148.2"/>
</dbReference>
<reference evidence="3" key="2">
    <citation type="submission" date="2025-05" db="UniProtKB">
        <authorList>
            <consortium name="EnsemblMetazoa"/>
        </authorList>
    </citation>
    <scope>IDENTIFICATION</scope>
</reference>
<keyword evidence="4" id="KW-1185">Reference proteome</keyword>
<dbReference type="PROSITE" id="PS51406">
    <property type="entry name" value="FIBRINOGEN_C_2"/>
    <property type="match status" value="1"/>
</dbReference>
<dbReference type="InterPro" id="IPR050373">
    <property type="entry name" value="Fibrinogen_C-term_domain"/>
</dbReference>
<dbReference type="InterPro" id="IPR036056">
    <property type="entry name" value="Fibrinogen-like_C"/>
</dbReference>
<dbReference type="SMART" id="SM00186">
    <property type="entry name" value="FBG"/>
    <property type="match status" value="1"/>
</dbReference>
<feature type="compositionally biased region" description="Low complexity" evidence="1">
    <location>
        <begin position="7"/>
        <end position="31"/>
    </location>
</feature>
<reference evidence="4" key="1">
    <citation type="journal article" date="2021" name="Elife">
        <title>Highly contiguous assemblies of 101 drosophilid genomes.</title>
        <authorList>
            <person name="Kim B.Y."/>
            <person name="Wang J.R."/>
            <person name="Miller D.E."/>
            <person name="Barmina O."/>
            <person name="Delaney E."/>
            <person name="Thompson A."/>
            <person name="Comeault A.A."/>
            <person name="Peede D."/>
            <person name="D'Agostino E.R."/>
            <person name="Pelaez J."/>
            <person name="Aguilar J.M."/>
            <person name="Haji D."/>
            <person name="Matsunaga T."/>
            <person name="Armstrong E.E."/>
            <person name="Zych M."/>
            <person name="Ogawa Y."/>
            <person name="Stamenkovic-Radak M."/>
            <person name="Jelic M."/>
            <person name="Veselinovic M.S."/>
            <person name="Tanaskovic M."/>
            <person name="Eric P."/>
            <person name="Gao J.J."/>
            <person name="Katoh T.K."/>
            <person name="Toda M.J."/>
            <person name="Watabe H."/>
            <person name="Watada M."/>
            <person name="Davis J.S."/>
            <person name="Moyle L.C."/>
            <person name="Manoli G."/>
            <person name="Bertolini E."/>
            <person name="Kostal V."/>
            <person name="Hawley R.S."/>
            <person name="Takahashi A."/>
            <person name="Jones C.D."/>
            <person name="Price D.K."/>
            <person name="Whiteman N."/>
            <person name="Kopp A."/>
            <person name="Matute D.R."/>
            <person name="Petrov D.A."/>
        </authorList>
    </citation>
    <scope>NUCLEOTIDE SEQUENCE [LARGE SCALE GENOMIC DNA]</scope>
</reference>
<dbReference type="EnsemblMetazoa" id="XM_017115148.2">
    <property type="protein sequence ID" value="XP_016970637.2"/>
    <property type="gene ID" value="LOC108038374"/>
</dbReference>
<accession>A0ABM5GWE1</accession>
<dbReference type="InterPro" id="IPR002181">
    <property type="entry name" value="Fibrinogen_a/b/g_C_dom"/>
</dbReference>
<feature type="region of interest" description="Disordered" evidence="1">
    <location>
        <begin position="1"/>
        <end position="42"/>
    </location>
</feature>
<evidence type="ECO:0000256" key="1">
    <source>
        <dbReference type="SAM" id="MobiDB-lite"/>
    </source>
</evidence>
<name>A0ABM5GWE1_DRORH</name>
<feature type="domain" description="Fibrinogen C-terminal" evidence="2">
    <location>
        <begin position="244"/>
        <end position="463"/>
    </location>
</feature>
<sequence length="463" mass="52755">MKTANVNNLTEGGSSSSSLGSSTDNNSLNSDSDSEVACAPNDRNRKMQNSIISYEQSKVVDLEERLANSDNEKIRLYEALIKEKDEVIKSLHFSVDLITETKDFSIKQMNSQINDLQNALAFKNTFNLHCAQGVGTNIDLKDNIIGKTNVNQLQDMQKETELLETTNKEDKVLISELKSKIIENDTEKANLKVKIAELEFKIKENDTKMKELEAKFEKNDECLKAKITELEIKVKTNSAELTKKDNQLSKITSSAHLNLTLPLNFTKNSKIKVAHPIGIDPFMGVFENIPSAGSNWMVIQRRIDGNLLFNRFDQSEYDNGFGDLKKEFWVGFEVLHQLTNMGRFELYIQVVDFDDVTAYARYDHFVVGSKAEGYIIRSLGAYSGNAGDALKSLKNKKVGYWRCQNHTSFQWWYSDQMKCNLNGSYDSLEPRTVAKPGKFWWGNWKMAKSEKYLKSCKMLIRQV</sequence>
<dbReference type="GeneID" id="108038374"/>
<evidence type="ECO:0000313" key="3">
    <source>
        <dbReference type="EnsemblMetazoa" id="XP_016970637.2"/>
    </source>
</evidence>
<dbReference type="Proteomes" id="UP001652680">
    <property type="component" value="Unassembled WGS sequence"/>
</dbReference>
<protein>
    <recommendedName>
        <fullName evidence="2">Fibrinogen C-terminal domain-containing protein</fullName>
    </recommendedName>
</protein>
<dbReference type="Gene3D" id="3.90.215.10">
    <property type="entry name" value="Gamma Fibrinogen, chain A, domain 1"/>
    <property type="match status" value="1"/>
</dbReference>
<evidence type="ECO:0000259" key="2">
    <source>
        <dbReference type="PROSITE" id="PS51406"/>
    </source>
</evidence>
<dbReference type="PANTHER" id="PTHR19143">
    <property type="entry name" value="FIBRINOGEN/TENASCIN/ANGIOPOEITIN"/>
    <property type="match status" value="1"/>
</dbReference>
<organism evidence="3 4">
    <name type="scientific">Drosophila rhopaloa</name>
    <name type="common">Fruit fly</name>
    <dbReference type="NCBI Taxonomy" id="1041015"/>
    <lineage>
        <taxon>Eukaryota</taxon>
        <taxon>Metazoa</taxon>
        <taxon>Ecdysozoa</taxon>
        <taxon>Arthropoda</taxon>
        <taxon>Hexapoda</taxon>
        <taxon>Insecta</taxon>
        <taxon>Pterygota</taxon>
        <taxon>Neoptera</taxon>
        <taxon>Endopterygota</taxon>
        <taxon>Diptera</taxon>
        <taxon>Brachycera</taxon>
        <taxon>Muscomorpha</taxon>
        <taxon>Ephydroidea</taxon>
        <taxon>Drosophilidae</taxon>
        <taxon>Drosophila</taxon>
        <taxon>Sophophora</taxon>
    </lineage>
</organism>
<evidence type="ECO:0000313" key="4">
    <source>
        <dbReference type="Proteomes" id="UP001652680"/>
    </source>
</evidence>
<proteinExistence type="predicted"/>
<dbReference type="InterPro" id="IPR014716">
    <property type="entry name" value="Fibrinogen_a/b/g_C_1"/>
</dbReference>
<dbReference type="PANTHER" id="PTHR19143:SF327">
    <property type="entry name" value="FI21813P1-RELATED"/>
    <property type="match status" value="1"/>
</dbReference>
<dbReference type="Pfam" id="PF00147">
    <property type="entry name" value="Fibrinogen_C"/>
    <property type="match status" value="1"/>
</dbReference>